<dbReference type="RefSeq" id="XP_001291669.1">
    <property type="nucleotide sequence ID" value="XM_001291668.1"/>
</dbReference>
<reference evidence="1" key="1">
    <citation type="submission" date="2006-10" db="EMBL/GenBank/DDBJ databases">
        <authorList>
            <person name="Amadeo P."/>
            <person name="Zhao Q."/>
            <person name="Wortman J."/>
            <person name="Fraser-Liggett C."/>
            <person name="Carlton J."/>
        </authorList>
    </citation>
    <scope>NUCLEOTIDE SEQUENCE</scope>
    <source>
        <strain evidence="1">G3</strain>
    </source>
</reference>
<protein>
    <submittedName>
        <fullName evidence="1">Uncharacterized protein</fullName>
    </submittedName>
</protein>
<dbReference type="VEuPathDB" id="TrichDB:TVAG_142550"/>
<reference evidence="1" key="2">
    <citation type="journal article" date="2007" name="Science">
        <title>Draft genome sequence of the sexually transmitted pathogen Trichomonas vaginalis.</title>
        <authorList>
            <person name="Carlton J.M."/>
            <person name="Hirt R.P."/>
            <person name="Silva J.C."/>
            <person name="Delcher A.L."/>
            <person name="Schatz M."/>
            <person name="Zhao Q."/>
            <person name="Wortman J.R."/>
            <person name="Bidwell S.L."/>
            <person name="Alsmark U.C.M."/>
            <person name="Besteiro S."/>
            <person name="Sicheritz-Ponten T."/>
            <person name="Noel C.J."/>
            <person name="Dacks J.B."/>
            <person name="Foster P.G."/>
            <person name="Simillion C."/>
            <person name="Van de Peer Y."/>
            <person name="Miranda-Saavedra D."/>
            <person name="Barton G.J."/>
            <person name="Westrop G.D."/>
            <person name="Mueller S."/>
            <person name="Dessi D."/>
            <person name="Fiori P.L."/>
            <person name="Ren Q."/>
            <person name="Paulsen I."/>
            <person name="Zhang H."/>
            <person name="Bastida-Corcuera F.D."/>
            <person name="Simoes-Barbosa A."/>
            <person name="Brown M.T."/>
            <person name="Hayes R.D."/>
            <person name="Mukherjee M."/>
            <person name="Okumura C.Y."/>
            <person name="Schneider R."/>
            <person name="Smith A.J."/>
            <person name="Vanacova S."/>
            <person name="Villalvazo M."/>
            <person name="Haas B.J."/>
            <person name="Pertea M."/>
            <person name="Feldblyum T.V."/>
            <person name="Utterback T.R."/>
            <person name="Shu C.L."/>
            <person name="Osoegawa K."/>
            <person name="de Jong P.J."/>
            <person name="Hrdy I."/>
            <person name="Horvathova L."/>
            <person name="Zubacova Z."/>
            <person name="Dolezal P."/>
            <person name="Malik S.B."/>
            <person name="Logsdon J.M. Jr."/>
            <person name="Henze K."/>
            <person name="Gupta A."/>
            <person name="Wang C.C."/>
            <person name="Dunne R.L."/>
            <person name="Upcroft J.A."/>
            <person name="Upcroft P."/>
            <person name="White O."/>
            <person name="Salzberg S.L."/>
            <person name="Tang P."/>
            <person name="Chiu C.-H."/>
            <person name="Lee Y.-S."/>
            <person name="Embley T.M."/>
            <person name="Coombs G.H."/>
            <person name="Mottram J.C."/>
            <person name="Tachezy J."/>
            <person name="Fraser-Liggett C.M."/>
            <person name="Johnson P.J."/>
        </authorList>
    </citation>
    <scope>NUCLEOTIDE SEQUENCE [LARGE SCALE GENOMIC DNA]</scope>
    <source>
        <strain evidence="1">G3</strain>
    </source>
</reference>
<dbReference type="AlphaFoldDB" id="A2GVS9"/>
<evidence type="ECO:0000313" key="1">
    <source>
        <dbReference type="EMBL" id="EAX78739.1"/>
    </source>
</evidence>
<keyword evidence="2" id="KW-1185">Reference proteome</keyword>
<dbReference type="OrthoDB" id="10265614at2759"/>
<dbReference type="VEuPathDB" id="TrichDB:TVAGG3_0067900"/>
<evidence type="ECO:0000313" key="2">
    <source>
        <dbReference type="Proteomes" id="UP000001542"/>
    </source>
</evidence>
<accession>A2GVS9</accession>
<proteinExistence type="predicted"/>
<dbReference type="SMR" id="A2GVS9"/>
<name>A2GVS9_TRIV3</name>
<dbReference type="InParanoid" id="A2GVS9"/>
<dbReference type="KEGG" id="tva:4736165"/>
<sequence length="186" mass="21419">MGSLVHQLLNEAPIAEVQELASKVLESNYDFFLCSIPSLRKIEIFDYTAYSDVDASALRKGTHTPYKLTAEEQVMLDTMRAAGQEKIALKIIKQNHSKKRNRSRNGQLWTWTCKLPINLERYQIFNELNAETAKKMMKDSCFIYACIQAGVDEATINHMREIVRVKDFPMSKIKVIAKETGIRFQR</sequence>
<dbReference type="EMBL" id="DS121109">
    <property type="protein sequence ID" value="EAX78739.1"/>
    <property type="molecule type" value="Genomic_DNA"/>
</dbReference>
<organism evidence="1 2">
    <name type="scientific">Trichomonas vaginalis (strain ATCC PRA-98 / G3)</name>
    <dbReference type="NCBI Taxonomy" id="412133"/>
    <lineage>
        <taxon>Eukaryota</taxon>
        <taxon>Metamonada</taxon>
        <taxon>Parabasalia</taxon>
        <taxon>Trichomonadida</taxon>
        <taxon>Trichomonadidae</taxon>
        <taxon>Trichomonas</taxon>
    </lineage>
</organism>
<dbReference type="Proteomes" id="UP000001542">
    <property type="component" value="Unassembled WGS sequence"/>
</dbReference>
<gene>
    <name evidence="1" type="ORF">TVAG_142550</name>
</gene>